<feature type="transmembrane region" description="Helical" evidence="7">
    <location>
        <begin position="303"/>
        <end position="330"/>
    </location>
</feature>
<evidence type="ECO:0000256" key="4">
    <source>
        <dbReference type="ARBA" id="ARBA00022989"/>
    </source>
</evidence>
<evidence type="ECO:0000256" key="2">
    <source>
        <dbReference type="ARBA" id="ARBA00022475"/>
    </source>
</evidence>
<proteinExistence type="inferred from homology"/>
<comment type="caution">
    <text evidence="9">The sequence shown here is derived from an EMBL/GenBank/DDBJ whole genome shotgun (WGS) entry which is preliminary data.</text>
</comment>
<keyword evidence="5 7" id="KW-0472">Membrane</keyword>
<comment type="subcellular location">
    <subcellularLocation>
        <location evidence="1">Cell membrane</location>
        <topology evidence="1">Multi-pass membrane protein</topology>
    </subcellularLocation>
</comment>
<organism evidence="9 10">
    <name type="scientific">Faecalicatena faecalis</name>
    <dbReference type="NCBI Taxonomy" id="2726362"/>
    <lineage>
        <taxon>Bacteria</taxon>
        <taxon>Bacillati</taxon>
        <taxon>Bacillota</taxon>
        <taxon>Clostridia</taxon>
        <taxon>Lachnospirales</taxon>
        <taxon>Lachnospiraceae</taxon>
        <taxon>Faecalicatena</taxon>
    </lineage>
</organism>
<comment type="similarity">
    <text evidence="6">Belongs to the ABC-4 integral membrane protein family.</text>
</comment>
<keyword evidence="4 7" id="KW-1133">Transmembrane helix</keyword>
<feature type="transmembrane region" description="Helical" evidence="7">
    <location>
        <begin position="263"/>
        <end position="282"/>
    </location>
</feature>
<feature type="domain" description="ABC3 transporter permease C-terminal" evidence="8">
    <location>
        <begin position="719"/>
        <end position="827"/>
    </location>
</feature>
<feature type="transmembrane region" description="Helical" evidence="7">
    <location>
        <begin position="26"/>
        <end position="46"/>
    </location>
</feature>
<dbReference type="EMBL" id="JABACJ020000016">
    <property type="protein sequence ID" value="MBU3877239.1"/>
    <property type="molecule type" value="Genomic_DNA"/>
</dbReference>
<dbReference type="PANTHER" id="PTHR30572">
    <property type="entry name" value="MEMBRANE COMPONENT OF TRANSPORTER-RELATED"/>
    <property type="match status" value="1"/>
</dbReference>
<feature type="transmembrane region" description="Helical" evidence="7">
    <location>
        <begin position="764"/>
        <end position="791"/>
    </location>
</feature>
<evidence type="ECO:0000259" key="8">
    <source>
        <dbReference type="Pfam" id="PF02687"/>
    </source>
</evidence>
<keyword evidence="2" id="KW-1003">Cell membrane</keyword>
<feature type="transmembrane region" description="Helical" evidence="7">
    <location>
        <begin position="426"/>
        <end position="447"/>
    </location>
</feature>
<evidence type="ECO:0000313" key="10">
    <source>
        <dbReference type="Proteomes" id="UP000723714"/>
    </source>
</evidence>
<feature type="transmembrane region" description="Helical" evidence="7">
    <location>
        <begin position="719"/>
        <end position="743"/>
    </location>
</feature>
<feature type="transmembrane region" description="Helical" evidence="7">
    <location>
        <begin position="350"/>
        <end position="373"/>
    </location>
</feature>
<dbReference type="Pfam" id="PF02687">
    <property type="entry name" value="FtsX"/>
    <property type="match status" value="2"/>
</dbReference>
<evidence type="ECO:0000256" key="5">
    <source>
        <dbReference type="ARBA" id="ARBA00023136"/>
    </source>
</evidence>
<gene>
    <name evidence="9" type="ORF">HGO97_015645</name>
</gene>
<evidence type="ECO:0000256" key="1">
    <source>
        <dbReference type="ARBA" id="ARBA00004651"/>
    </source>
</evidence>
<dbReference type="InterPro" id="IPR003838">
    <property type="entry name" value="ABC3_permease_C"/>
</dbReference>
<evidence type="ECO:0000313" key="9">
    <source>
        <dbReference type="EMBL" id="MBU3877239.1"/>
    </source>
</evidence>
<protein>
    <submittedName>
        <fullName evidence="9">ABC transporter permease</fullName>
    </submittedName>
</protein>
<evidence type="ECO:0000256" key="6">
    <source>
        <dbReference type="ARBA" id="ARBA00038076"/>
    </source>
</evidence>
<dbReference type="RefSeq" id="WP_216243567.1">
    <property type="nucleotide sequence ID" value="NZ_JABACJ020000016.1"/>
</dbReference>
<evidence type="ECO:0000256" key="7">
    <source>
        <dbReference type="SAM" id="Phobius"/>
    </source>
</evidence>
<dbReference type="InterPro" id="IPR050250">
    <property type="entry name" value="Macrolide_Exporter_MacB"/>
</dbReference>
<dbReference type="Proteomes" id="UP000723714">
    <property type="component" value="Unassembled WGS sequence"/>
</dbReference>
<feature type="domain" description="ABC3 transporter permease C-terminal" evidence="8">
    <location>
        <begin position="263"/>
        <end position="380"/>
    </location>
</feature>
<keyword evidence="10" id="KW-1185">Reference proteome</keyword>
<feature type="transmembrane region" description="Helical" evidence="7">
    <location>
        <begin position="811"/>
        <end position="834"/>
    </location>
</feature>
<evidence type="ECO:0000256" key="3">
    <source>
        <dbReference type="ARBA" id="ARBA00022692"/>
    </source>
</evidence>
<keyword evidence="3 7" id="KW-0812">Transmembrane</keyword>
<reference evidence="9 10" key="1">
    <citation type="submission" date="2021-06" db="EMBL/GenBank/DDBJ databases">
        <title>Faecalicatena sp. nov. isolated from porcine feces.</title>
        <authorList>
            <person name="Oh B.S."/>
            <person name="Lee J.H."/>
        </authorList>
    </citation>
    <scope>NUCLEOTIDE SEQUENCE [LARGE SCALE GENOMIC DNA]</scope>
    <source>
        <strain evidence="9 10">AGMB00832</strain>
    </source>
</reference>
<sequence>MFEHINTKLCRKLAIREIRFHKVRSVLTILMAVLVTGIFSFVLFLVSTEGAGYEYQIRGMSNTQADILFTGLTKQQAERLSELKDVKEAPWYQSVGTVSEGGASYQLASYSKGYAPTVEAVPTRGRLPEKSDEIAMEVQAAYALGGSSRVGDSITLSFVPEQGEEPVKQEFTLVGTWDSNMYSYLMWVSDELADQFPQPANTASITAGVNLWRTWHIEEKAEKLAREIGVTDPQQYTVNSVFQEENAERITSHTASILKNCPIVFLCGFLMFFSIFQMMLELDIQFYGRMKTIGMTPLQMRCVVYHWVGILVLFSVPLGWLLGYGLTQWVSATFVLTGNDLPGMSLVLPWYDFVLSLLGTWVTVFLAAFWPALKASHMTPLLALHYTGHPTRHPKRDKEISGHTYHPNSLFLIAWKGVARQKGRMAFALAALLVSAVFAGVVAVQYISRDLEKFVSNKFSFDYLVKGDGQKYNVFYDPDDHSLTPELYERLSKAVGNQNISRVYYAETKIKLTDFLWKEIVDYYERNMEYYQDYLQYVGFEEAFRELKEDHTISAAVYGVEEEYMWVMTNEMFDLSGHYDQEMFEHAPFAYVSGMNKNTMNQADDYDQPLPKEGSVLSVDEADYTVMGTARRPYNSMFVKPDAAFYLECYISMANFQKQYPGRSPVELLISAPNGQEKEVARIVDSYQEEKGYNYFTIDRQLYYDGGRMSVWTMLGPKIILSAILFLIAILGFINLILHRTLARSKEFAVYRSLGMSRGELLKLLILENVLFTVMAGVLVYGISAIAAGPLVQYLNRSEPDVWFTYHFTLAPAHVLMAVLIILAVMLPIFSVHVTEQESITRRLNMDA</sequence>
<accession>A0ABS6D6L7</accession>
<dbReference type="PANTHER" id="PTHR30572:SF4">
    <property type="entry name" value="ABC TRANSPORTER PERMEASE YTRF"/>
    <property type="match status" value="1"/>
</dbReference>
<name>A0ABS6D6L7_9FIRM</name>